<evidence type="ECO:0000256" key="1">
    <source>
        <dbReference type="SAM" id="MobiDB-lite"/>
    </source>
</evidence>
<dbReference type="InterPro" id="IPR011089">
    <property type="entry name" value="GmrSD_C"/>
</dbReference>
<dbReference type="InterPro" id="IPR001202">
    <property type="entry name" value="WW_dom"/>
</dbReference>
<name>A0A1V4B3S1_9PAST</name>
<dbReference type="STRING" id="733.B0186_01270"/>
<reference evidence="3 4" key="1">
    <citation type="submission" date="2018-06" db="EMBL/GenBank/DDBJ databases">
        <authorList>
            <consortium name="Pathogen Informatics"/>
            <person name="Doyle S."/>
        </authorList>
    </citation>
    <scope>NUCLEOTIDE SEQUENCE [LARGE SCALE GENOMIC DNA]</scope>
    <source>
        <strain evidence="3 4">NCTC1659</strain>
    </source>
</reference>
<dbReference type="PANTHER" id="PTHR35149">
    <property type="entry name" value="SLL5132 PROTEIN"/>
    <property type="match status" value="1"/>
</dbReference>
<accession>A0A1V4B3S1</accession>
<evidence type="ECO:0000313" key="4">
    <source>
        <dbReference type="Proteomes" id="UP000254329"/>
    </source>
</evidence>
<dbReference type="RefSeq" id="WP_078217575.1">
    <property type="nucleotide sequence ID" value="NZ_MUXZ01000004.1"/>
</dbReference>
<evidence type="ECO:0000313" key="3">
    <source>
        <dbReference type="EMBL" id="STO60474.1"/>
    </source>
</evidence>
<dbReference type="EMBL" id="UGHF01000001">
    <property type="protein sequence ID" value="STO60474.1"/>
    <property type="molecule type" value="Genomic_DNA"/>
</dbReference>
<dbReference type="PROSITE" id="PS50020">
    <property type="entry name" value="WW_DOMAIN_2"/>
    <property type="match status" value="1"/>
</dbReference>
<feature type="compositionally biased region" description="Basic and acidic residues" evidence="1">
    <location>
        <begin position="640"/>
        <end position="656"/>
    </location>
</feature>
<protein>
    <submittedName>
        <fullName evidence="3">Uncharacterized conserved protein</fullName>
    </submittedName>
</protein>
<dbReference type="Proteomes" id="UP000254329">
    <property type="component" value="Unassembled WGS sequence"/>
</dbReference>
<evidence type="ECO:0000259" key="2">
    <source>
        <dbReference type="PROSITE" id="PS50020"/>
    </source>
</evidence>
<gene>
    <name evidence="3" type="ORF">NCTC1659_01764</name>
</gene>
<feature type="domain" description="WW" evidence="2">
    <location>
        <begin position="369"/>
        <end position="402"/>
    </location>
</feature>
<dbReference type="Pfam" id="PF07510">
    <property type="entry name" value="GmrSD_C"/>
    <property type="match status" value="1"/>
</dbReference>
<dbReference type="PANTHER" id="PTHR35149:SF1">
    <property type="entry name" value="DUF5655 DOMAIN-CONTAINING PROTEIN"/>
    <property type="match status" value="1"/>
</dbReference>
<feature type="region of interest" description="Disordered" evidence="1">
    <location>
        <begin position="637"/>
        <end position="656"/>
    </location>
</feature>
<keyword evidence="4" id="KW-1185">Reference proteome</keyword>
<proteinExistence type="predicted"/>
<dbReference type="Pfam" id="PF03235">
    <property type="entry name" value="GmrSD_N"/>
    <property type="match status" value="1"/>
</dbReference>
<dbReference type="InterPro" id="IPR004919">
    <property type="entry name" value="GmrSD_N"/>
</dbReference>
<dbReference type="AlphaFoldDB" id="A0A1V4B3S1"/>
<organism evidence="3 4">
    <name type="scientific">Canicola haemoglobinophilus</name>
    <dbReference type="NCBI Taxonomy" id="733"/>
    <lineage>
        <taxon>Bacteria</taxon>
        <taxon>Pseudomonadati</taxon>
        <taxon>Pseudomonadota</taxon>
        <taxon>Gammaproteobacteria</taxon>
        <taxon>Pasteurellales</taxon>
        <taxon>Pasteurellaceae</taxon>
        <taxon>Canicola</taxon>
    </lineage>
</organism>
<sequence>MSNQIEKLKINDLAISGSYIVPIYQRNYAWGDTEINLLLDDILYAFKKNKANKKNKAKYYIGSLVVFKRDNNFEVIDGQQRLTTLSILLSSLENKRNINLSFQHREASNNSLKKIEDVIQSPRIEEGFEIIGRKLAGIKKILGINYSEFEDFILENVIILRTEVPEHTDLNHYFEIMNSRGEQLEKHEVVKARLMDLLEKSDSNEQKAFSMIWNACSNMDFYALKGFPYSSKKEESLRTKLFGDDCNGTLFSMKFDDLKSHFESSTSSKNIASLKDILAGNNQSENLYNDENFSKEEKTDAKFNSIIDFPNFLMHVLRIYLKNKELPLNDKELITQFEKITTSDQAKEFIMVLLRTRLLFDRYIIKSKPDIEDGWSLKGLKNYSTYFKEVDTFGNAWEKPSSSEEDDNKADANDQYKKINQEKIIKLLSMFHVSFRQRIYKEWLYDVLEWLYAKNEDKYSINASSYISFLEKLANKYYCDGRGDENPLLNDKFLSSKESKLNQGTGVNNYVFNYLDYLIWRDGNLCDKASKFLPLDKFKFSMSRNSIEHYFSQNRVSELKDNSLLDNFGNLCLISNYQNSSLSDHSCESKKSRYENKELQCVSLKQAIMLSYKKWNDKRIKRHNKAMREILAKEISNVSKKKEAQSTKEQSENTIQ</sequence>